<evidence type="ECO:0000313" key="2">
    <source>
        <dbReference type="Proteomes" id="UP001165306"/>
    </source>
</evidence>
<proteinExistence type="predicted"/>
<keyword evidence="2" id="KW-1185">Reference proteome</keyword>
<organism evidence="1 2">
    <name type="scientific">Thermalbibacter longus</name>
    <dbReference type="NCBI Taxonomy" id="2951981"/>
    <lineage>
        <taxon>Bacteria</taxon>
        <taxon>Pseudomonadati</taxon>
        <taxon>Thermomicrobiota</taxon>
        <taxon>Thermomicrobia</taxon>
        <taxon>Thermomicrobiales</taxon>
        <taxon>Thermomicrobiaceae</taxon>
        <taxon>Thermalbibacter</taxon>
    </lineage>
</organism>
<sequence length="128" mass="14476">MTAKRYSHERRWHLPPVESLERRPVSFVYNDLADELVVAFTDPPRPAVTVFVNDWVAIRVDPETEEVVGLHIADFLREAVREVPVVLELARDLGVKEDDRLVVAGSRSTADPRHRAIVRDVLALVSTA</sequence>
<evidence type="ECO:0000313" key="1">
    <source>
        <dbReference type="EMBL" id="MCM8747581.1"/>
    </source>
</evidence>
<gene>
    <name evidence="1" type="ORF">NET02_00315</name>
</gene>
<dbReference type="RefSeq" id="WP_284055366.1">
    <property type="nucleotide sequence ID" value="NZ_JAMSLR010000001.1"/>
</dbReference>
<accession>A0AA41W9J6</accession>
<dbReference type="Proteomes" id="UP001165306">
    <property type="component" value="Unassembled WGS sequence"/>
</dbReference>
<dbReference type="AlphaFoldDB" id="A0AA41W9J6"/>
<name>A0AA41W9J6_9BACT</name>
<reference evidence="1" key="1">
    <citation type="submission" date="2022-06" db="EMBL/GenBank/DDBJ databases">
        <title>CFH 74404 Thermomicrobiaceae sp.</title>
        <authorList>
            <person name="Ming H."/>
            <person name="Li W.-J."/>
            <person name="Zhao Z."/>
        </authorList>
    </citation>
    <scope>NUCLEOTIDE SEQUENCE</scope>
    <source>
        <strain evidence="1">CFH 74404</strain>
    </source>
</reference>
<comment type="caution">
    <text evidence="1">The sequence shown here is derived from an EMBL/GenBank/DDBJ whole genome shotgun (WGS) entry which is preliminary data.</text>
</comment>
<protein>
    <submittedName>
        <fullName evidence="1">Uncharacterized protein</fullName>
    </submittedName>
</protein>
<dbReference type="EMBL" id="JAMSLR010000001">
    <property type="protein sequence ID" value="MCM8747581.1"/>
    <property type="molecule type" value="Genomic_DNA"/>
</dbReference>